<feature type="transmembrane region" description="Helical" evidence="7">
    <location>
        <begin position="359"/>
        <end position="379"/>
    </location>
</feature>
<dbReference type="PANTHER" id="PTHR11662">
    <property type="entry name" value="SOLUTE CARRIER FAMILY 17"/>
    <property type="match status" value="1"/>
</dbReference>
<dbReference type="Gene3D" id="1.20.1250.20">
    <property type="entry name" value="MFS general substrate transporter like domains"/>
    <property type="match status" value="2"/>
</dbReference>
<dbReference type="InterPro" id="IPR020846">
    <property type="entry name" value="MFS_dom"/>
</dbReference>
<dbReference type="InterPro" id="IPR050382">
    <property type="entry name" value="MFS_Na/Anion_cotransporter"/>
</dbReference>
<evidence type="ECO:0000313" key="10">
    <source>
        <dbReference type="Proteomes" id="UP000302163"/>
    </source>
</evidence>
<dbReference type="CDD" id="cd17319">
    <property type="entry name" value="MFS_ExuT_GudP_like"/>
    <property type="match status" value="1"/>
</dbReference>
<sequence>MNIKESSIAAPRDEALNVARRGYLRYIILALIFVVTVINYADRAILSIAGTSVAQDVHLDPMQLGMVFSAFGWAYALGQVPGGWLLDRFGARRVYGCSIVLWSLFTALQGLVESLGLMAISAMLFLFVMRFALGLVEAPAFPANSRIVTCWFPTRERGTASSLFNSAQYLAVAIFTPLMAWLTASLGWQHVFFVMGGVGLALGVVWFWFYHEPHQHRRLSGAEMAHMRANGALVDMELNRKSHREPVTWHKLLQLFRHRNLWAVYIGQYCITALTYFFITWFPIYLIKERGMSILEAGFSAAIPAVCGFTGGILGGVLSDYLIRKGAHPSLARKIPFTLGMFLAMGLVLTNFVDANAAVIGLMAVAFFGKGLSAVGWATMSDIAPAGMIGLSGGVFNGLGNIAGIVTPVVIGYVVSTTGSFSDAIWFVALHCLVGLLAYAVIARRFERVVIKE</sequence>
<evidence type="ECO:0000259" key="8">
    <source>
        <dbReference type="PROSITE" id="PS50850"/>
    </source>
</evidence>
<gene>
    <name evidence="9" type="ORF">FEM41_16910</name>
</gene>
<comment type="similarity">
    <text evidence="6">Belongs to the major facilitator superfamily. Phthalate permease family.</text>
</comment>
<dbReference type="Proteomes" id="UP000302163">
    <property type="component" value="Chromosome"/>
</dbReference>
<dbReference type="SUPFAM" id="SSF103473">
    <property type="entry name" value="MFS general substrate transporter"/>
    <property type="match status" value="1"/>
</dbReference>
<dbReference type="Pfam" id="PF07690">
    <property type="entry name" value="MFS_1"/>
    <property type="match status" value="1"/>
</dbReference>
<dbReference type="RefSeq" id="WP_138097366.1">
    <property type="nucleotide sequence ID" value="NZ_CP040428.1"/>
</dbReference>
<feature type="transmembrane region" description="Helical" evidence="7">
    <location>
        <begin position="261"/>
        <end position="287"/>
    </location>
</feature>
<keyword evidence="4 7" id="KW-1133">Transmembrane helix</keyword>
<feature type="transmembrane region" description="Helical" evidence="7">
    <location>
        <begin position="391"/>
        <end position="412"/>
    </location>
</feature>
<evidence type="ECO:0000256" key="6">
    <source>
        <dbReference type="ARBA" id="ARBA00038514"/>
    </source>
</evidence>
<evidence type="ECO:0000256" key="5">
    <source>
        <dbReference type="ARBA" id="ARBA00023136"/>
    </source>
</evidence>
<keyword evidence="3 7" id="KW-0812">Transmembrane</keyword>
<evidence type="ECO:0000256" key="3">
    <source>
        <dbReference type="ARBA" id="ARBA00022692"/>
    </source>
</evidence>
<feature type="domain" description="Major facilitator superfamily (MFS) profile" evidence="8">
    <location>
        <begin position="28"/>
        <end position="447"/>
    </location>
</feature>
<dbReference type="GO" id="GO:0005886">
    <property type="term" value="C:plasma membrane"/>
    <property type="evidence" value="ECO:0007669"/>
    <property type="project" value="UniProtKB-SubCell"/>
</dbReference>
<evidence type="ECO:0000256" key="7">
    <source>
        <dbReference type="SAM" id="Phobius"/>
    </source>
</evidence>
<dbReference type="GO" id="GO:0022857">
    <property type="term" value="F:transmembrane transporter activity"/>
    <property type="evidence" value="ECO:0007669"/>
    <property type="project" value="InterPro"/>
</dbReference>
<feature type="transmembrane region" description="Helical" evidence="7">
    <location>
        <begin position="335"/>
        <end position="353"/>
    </location>
</feature>
<feature type="transmembrane region" description="Helical" evidence="7">
    <location>
        <begin position="190"/>
        <end position="210"/>
    </location>
</feature>
<feature type="transmembrane region" description="Helical" evidence="7">
    <location>
        <begin position="94"/>
        <end position="112"/>
    </location>
</feature>
<feature type="transmembrane region" description="Helical" evidence="7">
    <location>
        <begin position="118"/>
        <end position="141"/>
    </location>
</feature>
<comment type="subcellular location">
    <subcellularLocation>
        <location evidence="1">Cell membrane</location>
        <topology evidence="1">Multi-pass membrane protein</topology>
    </subcellularLocation>
</comment>
<evidence type="ECO:0000256" key="4">
    <source>
        <dbReference type="ARBA" id="ARBA00022989"/>
    </source>
</evidence>
<protein>
    <submittedName>
        <fullName evidence="9">MFS transporter</fullName>
    </submittedName>
</protein>
<dbReference type="PANTHER" id="PTHR11662:SF399">
    <property type="entry name" value="FI19708P1-RELATED"/>
    <property type="match status" value="1"/>
</dbReference>
<dbReference type="EMBL" id="CP040428">
    <property type="protein sequence ID" value="QCT21210.1"/>
    <property type="molecule type" value="Genomic_DNA"/>
</dbReference>
<feature type="transmembrane region" description="Helical" evidence="7">
    <location>
        <begin position="23"/>
        <end position="41"/>
    </location>
</feature>
<dbReference type="OrthoDB" id="9771451at2"/>
<dbReference type="AlphaFoldDB" id="A0A4P8YKD1"/>
<keyword evidence="10" id="KW-1185">Reference proteome</keyword>
<feature type="transmembrane region" description="Helical" evidence="7">
    <location>
        <begin position="424"/>
        <end position="442"/>
    </location>
</feature>
<dbReference type="PIRSF" id="PIRSF002808">
    <property type="entry name" value="Hexose_phosphate_transp"/>
    <property type="match status" value="1"/>
</dbReference>
<dbReference type="InterPro" id="IPR000849">
    <property type="entry name" value="Sugar_P_transporter"/>
</dbReference>
<proteinExistence type="inferred from homology"/>
<feature type="transmembrane region" description="Helical" evidence="7">
    <location>
        <begin position="61"/>
        <end position="82"/>
    </location>
</feature>
<name>A0A4P8YKD1_9ENTR</name>
<evidence type="ECO:0000256" key="1">
    <source>
        <dbReference type="ARBA" id="ARBA00004651"/>
    </source>
</evidence>
<accession>A0A4P8YKD1</accession>
<dbReference type="InterPro" id="IPR036259">
    <property type="entry name" value="MFS_trans_sf"/>
</dbReference>
<feature type="transmembrane region" description="Helical" evidence="7">
    <location>
        <begin position="299"/>
        <end position="323"/>
    </location>
</feature>
<organism evidence="9 10">
    <name type="scientific">Jejubacter calystegiae</name>
    <dbReference type="NCBI Taxonomy" id="2579935"/>
    <lineage>
        <taxon>Bacteria</taxon>
        <taxon>Pseudomonadati</taxon>
        <taxon>Pseudomonadota</taxon>
        <taxon>Gammaproteobacteria</taxon>
        <taxon>Enterobacterales</taxon>
        <taxon>Enterobacteriaceae</taxon>
        <taxon>Jejubacter</taxon>
    </lineage>
</organism>
<reference evidence="9 10" key="1">
    <citation type="submission" date="2019-05" db="EMBL/GenBank/DDBJ databases">
        <title>Complete genome sequence of Izhakiella calystegiae KSNA2, an endophyte isolated from beach morning glory (Calystegia soldanella).</title>
        <authorList>
            <person name="Jiang L."/>
            <person name="Jeong J.C."/>
            <person name="Kim C.Y."/>
            <person name="Kim D.H."/>
            <person name="Kim S.W."/>
            <person name="Lee j."/>
        </authorList>
    </citation>
    <scope>NUCLEOTIDE SEQUENCE [LARGE SCALE GENOMIC DNA]</scope>
    <source>
        <strain evidence="9 10">KSNA2</strain>
    </source>
</reference>
<dbReference type="PROSITE" id="PS50850">
    <property type="entry name" value="MFS"/>
    <property type="match status" value="1"/>
</dbReference>
<keyword evidence="2" id="KW-1003">Cell membrane</keyword>
<keyword evidence="5 7" id="KW-0472">Membrane</keyword>
<dbReference type="KEGG" id="izh:FEM41_16910"/>
<dbReference type="NCBIfam" id="TIGR00893">
    <property type="entry name" value="2A0114"/>
    <property type="match status" value="1"/>
</dbReference>
<evidence type="ECO:0000256" key="2">
    <source>
        <dbReference type="ARBA" id="ARBA00022475"/>
    </source>
</evidence>
<dbReference type="InterPro" id="IPR011701">
    <property type="entry name" value="MFS"/>
</dbReference>
<evidence type="ECO:0000313" key="9">
    <source>
        <dbReference type="EMBL" id="QCT21210.1"/>
    </source>
</evidence>
<feature type="transmembrane region" description="Helical" evidence="7">
    <location>
        <begin position="162"/>
        <end position="184"/>
    </location>
</feature>